<dbReference type="InterPro" id="IPR053830">
    <property type="entry name" value="DUF6922"/>
</dbReference>
<dbReference type="AlphaFoldDB" id="A0A2H0XA48"/>
<proteinExistence type="predicted"/>
<sequence length="97" mass="11346">MGNQLLKNLNQGVVWSSEKGKLDKERDKVYIIHQTFMYGTLEDIKNLFEIYSKDEIKDVFVETPLRIYTPPAFNFIKNYVLELGLPLLEESYVKTAL</sequence>
<organism evidence="2 3">
    <name type="scientific">candidate division WWE3 bacterium CG08_land_8_20_14_0_20_41_15</name>
    <dbReference type="NCBI Taxonomy" id="1975086"/>
    <lineage>
        <taxon>Bacteria</taxon>
        <taxon>Katanobacteria</taxon>
    </lineage>
</organism>
<protein>
    <recommendedName>
        <fullName evidence="1">DUF6922 domain-containing protein</fullName>
    </recommendedName>
</protein>
<dbReference type="Proteomes" id="UP000231098">
    <property type="component" value="Unassembled WGS sequence"/>
</dbReference>
<evidence type="ECO:0000259" key="1">
    <source>
        <dbReference type="Pfam" id="PF21956"/>
    </source>
</evidence>
<evidence type="ECO:0000313" key="2">
    <source>
        <dbReference type="EMBL" id="PIS21786.1"/>
    </source>
</evidence>
<comment type="caution">
    <text evidence="2">The sequence shown here is derived from an EMBL/GenBank/DDBJ whole genome shotgun (WGS) entry which is preliminary data.</text>
</comment>
<gene>
    <name evidence="2" type="ORF">COT51_00900</name>
</gene>
<dbReference type="Pfam" id="PF21956">
    <property type="entry name" value="DUF6922"/>
    <property type="match status" value="1"/>
</dbReference>
<dbReference type="EMBL" id="PEYV01000017">
    <property type="protein sequence ID" value="PIS21786.1"/>
    <property type="molecule type" value="Genomic_DNA"/>
</dbReference>
<evidence type="ECO:0000313" key="3">
    <source>
        <dbReference type="Proteomes" id="UP000231098"/>
    </source>
</evidence>
<feature type="domain" description="DUF6922" evidence="1">
    <location>
        <begin position="21"/>
        <end position="59"/>
    </location>
</feature>
<accession>A0A2H0XA48</accession>
<name>A0A2H0XA48_UNCKA</name>
<reference evidence="3" key="1">
    <citation type="submission" date="2017-09" db="EMBL/GenBank/DDBJ databases">
        <title>Depth-based differentiation of microbial function through sediment-hosted aquifers and enrichment of novel symbionts in the deep terrestrial subsurface.</title>
        <authorList>
            <person name="Probst A.J."/>
            <person name="Ladd B."/>
            <person name="Jarett J.K."/>
            <person name="Geller-Mcgrath D.E."/>
            <person name="Sieber C.M.K."/>
            <person name="Emerson J.B."/>
            <person name="Anantharaman K."/>
            <person name="Thomas B.C."/>
            <person name="Malmstrom R."/>
            <person name="Stieglmeier M."/>
            <person name="Klingl A."/>
            <person name="Woyke T."/>
            <person name="Ryan C.M."/>
            <person name="Banfield J.F."/>
        </authorList>
    </citation>
    <scope>NUCLEOTIDE SEQUENCE [LARGE SCALE GENOMIC DNA]</scope>
</reference>